<accession>A0A8T0PAZ5</accession>
<keyword evidence="3" id="KW-1185">Reference proteome</keyword>
<protein>
    <submittedName>
        <fullName evidence="2">Uncharacterized protein</fullName>
    </submittedName>
</protein>
<gene>
    <name evidence="2" type="ORF">PVAP13_8NG128501</name>
</gene>
<dbReference type="Proteomes" id="UP000823388">
    <property type="component" value="Chromosome 8N"/>
</dbReference>
<name>A0A8T0PAZ5_PANVG</name>
<proteinExistence type="predicted"/>
<dbReference type="AlphaFoldDB" id="A0A8T0PAZ5"/>
<evidence type="ECO:0000313" key="2">
    <source>
        <dbReference type="EMBL" id="KAG2558075.1"/>
    </source>
</evidence>
<evidence type="ECO:0000313" key="3">
    <source>
        <dbReference type="Proteomes" id="UP000823388"/>
    </source>
</evidence>
<keyword evidence="1" id="KW-0175">Coiled coil</keyword>
<organism evidence="2 3">
    <name type="scientific">Panicum virgatum</name>
    <name type="common">Blackwell switchgrass</name>
    <dbReference type="NCBI Taxonomy" id="38727"/>
    <lineage>
        <taxon>Eukaryota</taxon>
        <taxon>Viridiplantae</taxon>
        <taxon>Streptophyta</taxon>
        <taxon>Embryophyta</taxon>
        <taxon>Tracheophyta</taxon>
        <taxon>Spermatophyta</taxon>
        <taxon>Magnoliopsida</taxon>
        <taxon>Liliopsida</taxon>
        <taxon>Poales</taxon>
        <taxon>Poaceae</taxon>
        <taxon>PACMAD clade</taxon>
        <taxon>Panicoideae</taxon>
        <taxon>Panicodae</taxon>
        <taxon>Paniceae</taxon>
        <taxon>Panicinae</taxon>
        <taxon>Panicum</taxon>
        <taxon>Panicum sect. Hiantes</taxon>
    </lineage>
</organism>
<comment type="caution">
    <text evidence="2">The sequence shown here is derived from an EMBL/GenBank/DDBJ whole genome shotgun (WGS) entry which is preliminary data.</text>
</comment>
<feature type="coiled-coil region" evidence="1">
    <location>
        <begin position="77"/>
        <end position="126"/>
    </location>
</feature>
<dbReference type="EMBL" id="CM029052">
    <property type="protein sequence ID" value="KAG2558075.1"/>
    <property type="molecule type" value="Genomic_DNA"/>
</dbReference>
<reference evidence="2" key="1">
    <citation type="submission" date="2020-05" db="EMBL/GenBank/DDBJ databases">
        <title>WGS assembly of Panicum virgatum.</title>
        <authorList>
            <person name="Lovell J.T."/>
            <person name="Jenkins J."/>
            <person name="Shu S."/>
            <person name="Juenger T.E."/>
            <person name="Schmutz J."/>
        </authorList>
    </citation>
    <scope>NUCLEOTIDE SEQUENCE</scope>
    <source>
        <strain evidence="2">AP13</strain>
    </source>
</reference>
<evidence type="ECO:0000256" key="1">
    <source>
        <dbReference type="SAM" id="Coils"/>
    </source>
</evidence>
<sequence length="265" mass="29466">MRNGRWSDKASQAVYDDTIVMVVDTCIEKDTTISKLEEDIIFQSTYKESTGCKTSTIYDHVCMSTRPIERASLKAQLEEQARATNVTNQKNRELQEKIENLNDKLENQEAESERKLEEKLQQFKEEDSRKIQTLRDEFMAALQGSRQTPLAQADLFPLQTAPNSSDIQGEATPPVDISAVNISDSNGSETASVQITPKSADILGAARPPVYKSAANIPTVATNASKIPSSKAKRSICQTNKLFISSHNLTNAAVKRIWTRSQQDI</sequence>